<dbReference type="Proteomes" id="UP000015102">
    <property type="component" value="Unassembled WGS sequence"/>
</dbReference>
<feature type="domain" description="Spt20-like SEP" evidence="3">
    <location>
        <begin position="66"/>
        <end position="229"/>
    </location>
</feature>
<dbReference type="HOGENOM" id="CLU_020200_0_0_1"/>
<dbReference type="InterPro" id="IPR046468">
    <property type="entry name" value="Spt20-like_SEP"/>
</dbReference>
<dbReference type="AlphaFoldDB" id="T1GL83"/>
<dbReference type="GO" id="GO:0006357">
    <property type="term" value="P:regulation of transcription by RNA polymerase II"/>
    <property type="evidence" value="ECO:0007669"/>
    <property type="project" value="TreeGrafter"/>
</dbReference>
<dbReference type="GO" id="GO:0000124">
    <property type="term" value="C:SAGA complex"/>
    <property type="evidence" value="ECO:0007669"/>
    <property type="project" value="InterPro"/>
</dbReference>
<evidence type="ECO:0000256" key="2">
    <source>
        <dbReference type="SAM" id="MobiDB-lite"/>
    </source>
</evidence>
<dbReference type="EMBL" id="CAQQ02391386">
    <property type="status" value="NOT_ANNOTATED_CDS"/>
    <property type="molecule type" value="Genomic_DNA"/>
</dbReference>
<dbReference type="STRING" id="36166.T1GL83"/>
<dbReference type="GO" id="GO:0003712">
    <property type="term" value="F:transcription coregulator activity"/>
    <property type="evidence" value="ECO:0007669"/>
    <property type="project" value="InterPro"/>
</dbReference>
<evidence type="ECO:0000259" key="3">
    <source>
        <dbReference type="Pfam" id="PF12090"/>
    </source>
</evidence>
<evidence type="ECO:0000313" key="5">
    <source>
        <dbReference type="Proteomes" id="UP000015102"/>
    </source>
</evidence>
<dbReference type="InterPro" id="IPR021950">
    <property type="entry name" value="Spt20"/>
</dbReference>
<reference evidence="5" key="1">
    <citation type="submission" date="2013-02" db="EMBL/GenBank/DDBJ databases">
        <authorList>
            <person name="Hughes D."/>
        </authorList>
    </citation>
    <scope>NUCLEOTIDE SEQUENCE</scope>
    <source>
        <strain>Durham</strain>
        <strain evidence="5">NC isolate 2 -- Noor lab</strain>
    </source>
</reference>
<organism evidence="4 5">
    <name type="scientific">Megaselia scalaris</name>
    <name type="common">Humpbacked fly</name>
    <name type="synonym">Phora scalaris</name>
    <dbReference type="NCBI Taxonomy" id="36166"/>
    <lineage>
        <taxon>Eukaryota</taxon>
        <taxon>Metazoa</taxon>
        <taxon>Ecdysozoa</taxon>
        <taxon>Arthropoda</taxon>
        <taxon>Hexapoda</taxon>
        <taxon>Insecta</taxon>
        <taxon>Pterygota</taxon>
        <taxon>Neoptera</taxon>
        <taxon>Endopterygota</taxon>
        <taxon>Diptera</taxon>
        <taxon>Brachycera</taxon>
        <taxon>Muscomorpha</taxon>
        <taxon>Platypezoidea</taxon>
        <taxon>Phoridae</taxon>
        <taxon>Megaseliini</taxon>
        <taxon>Megaselia</taxon>
    </lineage>
</organism>
<dbReference type="PANTHER" id="PTHR13526:SF8">
    <property type="entry name" value="TRANSCRIPTION FACTOR SPT20 HOMOLOG"/>
    <property type="match status" value="1"/>
</dbReference>
<dbReference type="OMA" id="CGRIYHI"/>
<name>T1GL83_MEGSC</name>
<dbReference type="Pfam" id="PF12090">
    <property type="entry name" value="Spt20_SEP"/>
    <property type="match status" value="1"/>
</dbReference>
<evidence type="ECO:0000313" key="4">
    <source>
        <dbReference type="EnsemblMetazoa" id="MESCA004278-PA"/>
    </source>
</evidence>
<sequence length="403" mass="46506">MDTENADFDNTSRRSRVPDEEPFDLNSKIKELYLYLLLNDRQKSGRLRHRSFILEHLVATEDIHRIVVNLFPGNKGYSLCYYSGSEIAAAASSSSSSSSGQIPRPNQLVELFHWPYEIDELLYYIDNCQIPTFIADILDERVPNVYYSGCVICEVRDYRQNFLLSSNSCDISFVLLRPTNEEFFAAVHHYQEQNQADEAQTNKFESQLVLSAAEPLCLDPDPEIGRMAINSKYVRESFNTRKMKLRMRKFSQVAINRKRKIDQFTNNPNTGLCDYIQRLRQLHQRTDNKNLLRKNFKILSQPAKPAAVGATAPPNKLNLPDLATPESCDVQAYAKSYELPGKYPNFVPQLVEEYTLETDSHREGCGRIYHIKLSISQRPADLEFLGELYVDRDYRPDQRNAIH</sequence>
<dbReference type="EnsemblMetazoa" id="MESCA004278-RA">
    <property type="protein sequence ID" value="MESCA004278-PA"/>
    <property type="gene ID" value="MESCA004278"/>
</dbReference>
<dbReference type="PANTHER" id="PTHR13526">
    <property type="entry name" value="TRANSCRIPTION FACTOR SPT20 HOMOLOG"/>
    <property type="match status" value="1"/>
</dbReference>
<keyword evidence="5" id="KW-1185">Reference proteome</keyword>
<accession>T1GL83</accession>
<proteinExistence type="inferred from homology"/>
<protein>
    <recommendedName>
        <fullName evidence="3">Spt20-like SEP domain-containing protein</fullName>
    </recommendedName>
</protein>
<feature type="region of interest" description="Disordered" evidence="2">
    <location>
        <begin position="1"/>
        <end position="20"/>
    </location>
</feature>
<evidence type="ECO:0000256" key="1">
    <source>
        <dbReference type="ARBA" id="ARBA00009112"/>
    </source>
</evidence>
<feature type="compositionally biased region" description="Basic and acidic residues" evidence="2">
    <location>
        <begin position="10"/>
        <end position="19"/>
    </location>
</feature>
<comment type="similarity">
    <text evidence="1">Belongs to the SPT20 family.</text>
</comment>
<reference evidence="4" key="2">
    <citation type="submission" date="2015-06" db="UniProtKB">
        <authorList>
            <consortium name="EnsemblMetazoa"/>
        </authorList>
    </citation>
    <scope>IDENTIFICATION</scope>
</reference>